<keyword evidence="3 5" id="KW-0698">rRNA processing</keyword>
<accession>A0A6M1LIR1</accession>
<dbReference type="GO" id="GO:0043022">
    <property type="term" value="F:ribosome binding"/>
    <property type="evidence" value="ECO:0007669"/>
    <property type="project" value="InterPro"/>
</dbReference>
<feature type="domain" description="Ribosome maturation factor RimM PRC barrel" evidence="7">
    <location>
        <begin position="96"/>
        <end position="161"/>
    </location>
</feature>
<evidence type="ECO:0000259" key="6">
    <source>
        <dbReference type="Pfam" id="PF01782"/>
    </source>
</evidence>
<organism evidence="8 9">
    <name type="scientific">Falsiroseomonas algicola</name>
    <dbReference type="NCBI Taxonomy" id="2716930"/>
    <lineage>
        <taxon>Bacteria</taxon>
        <taxon>Pseudomonadati</taxon>
        <taxon>Pseudomonadota</taxon>
        <taxon>Alphaproteobacteria</taxon>
        <taxon>Acetobacterales</taxon>
        <taxon>Roseomonadaceae</taxon>
        <taxon>Falsiroseomonas</taxon>
    </lineage>
</organism>
<comment type="domain">
    <text evidence="5">The PRC barrel domain binds ribosomal protein uS19.</text>
</comment>
<dbReference type="GO" id="GO:0005840">
    <property type="term" value="C:ribosome"/>
    <property type="evidence" value="ECO:0007669"/>
    <property type="project" value="InterPro"/>
</dbReference>
<gene>
    <name evidence="5 8" type="primary">rimM</name>
    <name evidence="8" type="ORF">G3576_09350</name>
</gene>
<dbReference type="NCBIfam" id="TIGR02273">
    <property type="entry name" value="16S_RimM"/>
    <property type="match status" value="1"/>
</dbReference>
<dbReference type="GO" id="GO:0006364">
    <property type="term" value="P:rRNA processing"/>
    <property type="evidence" value="ECO:0007669"/>
    <property type="project" value="UniProtKB-UniRule"/>
</dbReference>
<evidence type="ECO:0000313" key="9">
    <source>
        <dbReference type="Proteomes" id="UP000475385"/>
    </source>
</evidence>
<comment type="function">
    <text evidence="5">An accessory protein needed during the final step in the assembly of 30S ribosomal subunit, possibly for assembly of the head region. Essential for efficient processing of 16S rRNA. May be needed both before and after RbfA during the maturation of 16S rRNA. It has affinity for free ribosomal 30S subunits but not for 70S ribosomes.</text>
</comment>
<dbReference type="InterPro" id="IPR056792">
    <property type="entry name" value="PRC_RimM"/>
</dbReference>
<dbReference type="SUPFAM" id="SSF50447">
    <property type="entry name" value="Translation proteins"/>
    <property type="match status" value="1"/>
</dbReference>
<protein>
    <recommendedName>
        <fullName evidence="5">Ribosome maturation factor RimM</fullName>
    </recommendedName>
</protein>
<dbReference type="GO" id="GO:0042274">
    <property type="term" value="P:ribosomal small subunit biogenesis"/>
    <property type="evidence" value="ECO:0007669"/>
    <property type="project" value="UniProtKB-UniRule"/>
</dbReference>
<dbReference type="InterPro" id="IPR009000">
    <property type="entry name" value="Transl_B-barrel_sf"/>
</dbReference>
<dbReference type="InterPro" id="IPR036976">
    <property type="entry name" value="RimM_N_sf"/>
</dbReference>
<dbReference type="PANTHER" id="PTHR33692:SF1">
    <property type="entry name" value="RIBOSOME MATURATION FACTOR RIMM"/>
    <property type="match status" value="1"/>
</dbReference>
<dbReference type="Pfam" id="PF24986">
    <property type="entry name" value="PRC_RimM"/>
    <property type="match status" value="1"/>
</dbReference>
<evidence type="ECO:0000256" key="3">
    <source>
        <dbReference type="ARBA" id="ARBA00022552"/>
    </source>
</evidence>
<dbReference type="SUPFAM" id="SSF50346">
    <property type="entry name" value="PRC-barrel domain"/>
    <property type="match status" value="1"/>
</dbReference>
<evidence type="ECO:0000313" key="8">
    <source>
        <dbReference type="EMBL" id="NGM20218.1"/>
    </source>
</evidence>
<dbReference type="InterPro" id="IPR002676">
    <property type="entry name" value="RimM_N"/>
</dbReference>
<dbReference type="EMBL" id="JAAIKB010000003">
    <property type="protein sequence ID" value="NGM20218.1"/>
    <property type="molecule type" value="Genomic_DNA"/>
</dbReference>
<dbReference type="Gene3D" id="2.30.30.240">
    <property type="entry name" value="PRC-barrel domain"/>
    <property type="match status" value="1"/>
</dbReference>
<keyword evidence="2 5" id="KW-0690">Ribosome biogenesis</keyword>
<dbReference type="AlphaFoldDB" id="A0A6M1LIR1"/>
<keyword evidence="9" id="KW-1185">Reference proteome</keyword>
<dbReference type="Gene3D" id="2.40.30.60">
    <property type="entry name" value="RimM"/>
    <property type="match status" value="1"/>
</dbReference>
<evidence type="ECO:0000256" key="1">
    <source>
        <dbReference type="ARBA" id="ARBA00022490"/>
    </source>
</evidence>
<name>A0A6M1LIR1_9PROT</name>
<dbReference type="RefSeq" id="WP_164694124.1">
    <property type="nucleotide sequence ID" value="NZ_JAAIKB010000003.1"/>
</dbReference>
<comment type="caution">
    <text evidence="8">The sequence shown here is derived from an EMBL/GenBank/DDBJ whole genome shotgun (WGS) entry which is preliminary data.</text>
</comment>
<dbReference type="InterPro" id="IPR011033">
    <property type="entry name" value="PRC_barrel-like_sf"/>
</dbReference>
<dbReference type="Pfam" id="PF01782">
    <property type="entry name" value="RimM"/>
    <property type="match status" value="1"/>
</dbReference>
<evidence type="ECO:0000256" key="5">
    <source>
        <dbReference type="HAMAP-Rule" id="MF_00014"/>
    </source>
</evidence>
<dbReference type="InterPro" id="IPR011961">
    <property type="entry name" value="RimM"/>
</dbReference>
<evidence type="ECO:0000256" key="2">
    <source>
        <dbReference type="ARBA" id="ARBA00022517"/>
    </source>
</evidence>
<comment type="similarity">
    <text evidence="5">Belongs to the RimM family.</text>
</comment>
<sequence length="176" mass="18268">MRAQRVLVGEIGRPHGVRGLVRLHAFTADPRAIGSYGPLTDASGAKSFRITALPDGLGRIEGVADRDAAARLTGTKLYVERDRLPPPADPDEFYLSDLEGLAAVAEDGTAIGTVRAVEDHGAGPFLTIDGRTGEILLPFTKACVPVVDVAGGRITVVPPAEVLVRPEGGEGQGAPA</sequence>
<comment type="subcellular location">
    <subcellularLocation>
        <location evidence="5">Cytoplasm</location>
    </subcellularLocation>
</comment>
<dbReference type="HAMAP" id="MF_00014">
    <property type="entry name" value="Ribosome_mat_RimM"/>
    <property type="match status" value="1"/>
</dbReference>
<dbReference type="GO" id="GO:0005737">
    <property type="term" value="C:cytoplasm"/>
    <property type="evidence" value="ECO:0007669"/>
    <property type="project" value="UniProtKB-SubCell"/>
</dbReference>
<proteinExistence type="inferred from homology"/>
<dbReference type="Proteomes" id="UP000475385">
    <property type="component" value="Unassembled WGS sequence"/>
</dbReference>
<reference evidence="8 9" key="1">
    <citation type="submission" date="2020-02" db="EMBL/GenBank/DDBJ databases">
        <authorList>
            <person name="Kim H.M."/>
            <person name="Jeon C.O."/>
        </authorList>
    </citation>
    <scope>NUCLEOTIDE SEQUENCE [LARGE SCALE GENOMIC DNA]</scope>
    <source>
        <strain evidence="8 9">PeD5</strain>
    </source>
</reference>
<evidence type="ECO:0000259" key="7">
    <source>
        <dbReference type="Pfam" id="PF24986"/>
    </source>
</evidence>
<reference evidence="8 9" key="2">
    <citation type="submission" date="2020-03" db="EMBL/GenBank/DDBJ databases">
        <title>Roseomonas stagni sp. nov., isolated from pond water in Japan.</title>
        <authorList>
            <person name="Furuhata K."/>
            <person name="Miyamoto H."/>
            <person name="Goto K."/>
        </authorList>
    </citation>
    <scope>NUCLEOTIDE SEQUENCE [LARGE SCALE GENOMIC DNA]</scope>
    <source>
        <strain evidence="8 9">PeD5</strain>
    </source>
</reference>
<dbReference type="PANTHER" id="PTHR33692">
    <property type="entry name" value="RIBOSOME MATURATION FACTOR RIMM"/>
    <property type="match status" value="1"/>
</dbReference>
<keyword evidence="1 5" id="KW-0963">Cytoplasm</keyword>
<evidence type="ECO:0000256" key="4">
    <source>
        <dbReference type="ARBA" id="ARBA00023186"/>
    </source>
</evidence>
<comment type="subunit">
    <text evidence="5">Binds ribosomal protein uS19.</text>
</comment>
<feature type="domain" description="RimM N-terminal" evidence="6">
    <location>
        <begin position="8"/>
        <end position="82"/>
    </location>
</feature>
<keyword evidence="4 5" id="KW-0143">Chaperone</keyword>